<name>A0A674DRD4_SALTR</name>
<gene>
    <name evidence="4" type="primary">BMI1</name>
    <name evidence="4" type="synonym">commd3</name>
</gene>
<reference evidence="4" key="2">
    <citation type="submission" date="2025-09" db="UniProtKB">
        <authorList>
            <consortium name="Ensembl"/>
        </authorList>
    </citation>
    <scope>IDENTIFICATION</scope>
</reference>
<dbReference type="Pfam" id="PF07258">
    <property type="entry name" value="COMM_domain"/>
    <property type="match status" value="1"/>
</dbReference>
<evidence type="ECO:0000256" key="2">
    <source>
        <dbReference type="ARBA" id="ARBA00093469"/>
    </source>
</evidence>
<feature type="domain" description="COMM" evidence="3">
    <location>
        <begin position="126"/>
        <end position="162"/>
    </location>
</feature>
<dbReference type="PANTHER" id="PTHR31159:SF1">
    <property type="entry name" value="COMM DOMAIN-CONTAINING PROTEIN 3"/>
    <property type="match status" value="1"/>
</dbReference>
<dbReference type="Ensembl" id="ENSSTUT00000105464.1">
    <property type="protein sequence ID" value="ENSSTUP00000098231.1"/>
    <property type="gene ID" value="ENSSTUG00000044126.1"/>
</dbReference>
<dbReference type="InterPro" id="IPR017920">
    <property type="entry name" value="COMM"/>
</dbReference>
<dbReference type="AlphaFoldDB" id="A0A674DRD4"/>
<accession>A0A674DRD4</accession>
<sequence>MELSESVQKGLQSLADPTLFDLKTFSVLIELAFRSLLTGHADRSVLDQPELKPIDQKLLKHCHTAATTCILEGVKQNVDKSTISLCLEDVRFDVERTDVFYITYQKCKSIPDLNPKLTLIGRCPSHINVSWRLEYLIKNGHVHKVNEPSYLISLNVENTNNGGSSGEDLVGKMKDAAKSLEKAVQL</sequence>
<dbReference type="InterPro" id="IPR037355">
    <property type="entry name" value="COMMD3"/>
</dbReference>
<organism evidence="4 5">
    <name type="scientific">Salmo trutta</name>
    <name type="common">Brown trout</name>
    <dbReference type="NCBI Taxonomy" id="8032"/>
    <lineage>
        <taxon>Eukaryota</taxon>
        <taxon>Metazoa</taxon>
        <taxon>Chordata</taxon>
        <taxon>Craniata</taxon>
        <taxon>Vertebrata</taxon>
        <taxon>Euteleostomi</taxon>
        <taxon>Actinopterygii</taxon>
        <taxon>Neopterygii</taxon>
        <taxon>Teleostei</taxon>
        <taxon>Protacanthopterygii</taxon>
        <taxon>Salmoniformes</taxon>
        <taxon>Salmonidae</taxon>
        <taxon>Salmoninae</taxon>
        <taxon>Salmo</taxon>
    </lineage>
</organism>
<dbReference type="GeneTree" id="ENSGT00940000156042"/>
<evidence type="ECO:0000256" key="1">
    <source>
        <dbReference type="ARBA" id="ARBA00016548"/>
    </source>
</evidence>
<dbReference type="Proteomes" id="UP000472277">
    <property type="component" value="Chromosome 2"/>
</dbReference>
<evidence type="ECO:0000313" key="5">
    <source>
        <dbReference type="Proteomes" id="UP000472277"/>
    </source>
</evidence>
<dbReference type="GO" id="GO:0006814">
    <property type="term" value="P:sodium ion transport"/>
    <property type="evidence" value="ECO:0007669"/>
    <property type="project" value="InterPro"/>
</dbReference>
<evidence type="ECO:0000313" key="4">
    <source>
        <dbReference type="Ensembl" id="ENSSTUP00000098231.1"/>
    </source>
</evidence>
<reference evidence="4" key="1">
    <citation type="submission" date="2025-08" db="UniProtKB">
        <authorList>
            <consortium name="Ensembl"/>
        </authorList>
    </citation>
    <scope>IDENTIFICATION</scope>
</reference>
<proteinExistence type="inferred from homology"/>
<dbReference type="PANTHER" id="PTHR31159">
    <property type="entry name" value="COMM DOMAIN-CONTAINING PROTEIN 3"/>
    <property type="match status" value="1"/>
</dbReference>
<dbReference type="Pfam" id="PF21672">
    <property type="entry name" value="COMM_HN"/>
    <property type="match status" value="1"/>
</dbReference>
<comment type="similarity">
    <text evidence="2">Belongs to the COMM domain-containing protein 3 family.</text>
</comment>
<evidence type="ECO:0000259" key="3">
    <source>
        <dbReference type="Pfam" id="PF07258"/>
    </source>
</evidence>
<protein>
    <recommendedName>
        <fullName evidence="1">COMM domain-containing protein 3</fullName>
    </recommendedName>
</protein>
<keyword evidence="5" id="KW-1185">Reference proteome</keyword>